<dbReference type="InterPro" id="IPR051531">
    <property type="entry name" value="N-acetyltransferase"/>
</dbReference>
<organism evidence="2 3">
    <name type="scientific">Lentibacillus halodurans</name>
    <dbReference type="NCBI Taxonomy" id="237679"/>
    <lineage>
        <taxon>Bacteria</taxon>
        <taxon>Bacillati</taxon>
        <taxon>Bacillota</taxon>
        <taxon>Bacilli</taxon>
        <taxon>Bacillales</taxon>
        <taxon>Bacillaceae</taxon>
        <taxon>Lentibacillus</taxon>
    </lineage>
</organism>
<dbReference type="GO" id="GO:0016747">
    <property type="term" value="F:acyltransferase activity, transferring groups other than amino-acyl groups"/>
    <property type="evidence" value="ECO:0007669"/>
    <property type="project" value="InterPro"/>
</dbReference>
<proteinExistence type="predicted"/>
<evidence type="ECO:0000313" key="3">
    <source>
        <dbReference type="Proteomes" id="UP000198642"/>
    </source>
</evidence>
<reference evidence="2 3" key="1">
    <citation type="submission" date="2016-10" db="EMBL/GenBank/DDBJ databases">
        <authorList>
            <person name="de Groot N.N."/>
        </authorList>
    </citation>
    <scope>NUCLEOTIDE SEQUENCE [LARGE SCALE GENOMIC DNA]</scope>
    <source>
        <strain evidence="2 3">CGMCC 1.3702</strain>
    </source>
</reference>
<dbReference type="InterPro" id="IPR016181">
    <property type="entry name" value="Acyl_CoA_acyltransferase"/>
</dbReference>
<keyword evidence="3" id="KW-1185">Reference proteome</keyword>
<dbReference type="EMBL" id="FOJW01000004">
    <property type="protein sequence ID" value="SFA94730.1"/>
    <property type="molecule type" value="Genomic_DNA"/>
</dbReference>
<feature type="domain" description="N-acetyltransferase" evidence="1">
    <location>
        <begin position="8"/>
        <end position="166"/>
    </location>
</feature>
<evidence type="ECO:0000259" key="1">
    <source>
        <dbReference type="PROSITE" id="PS51186"/>
    </source>
</evidence>
<dbReference type="STRING" id="237679.SAMN04488072_10482"/>
<accession>A0A1I0X2T7</accession>
<dbReference type="Pfam" id="PF13302">
    <property type="entry name" value="Acetyltransf_3"/>
    <property type="match status" value="1"/>
</dbReference>
<dbReference type="Proteomes" id="UP000198642">
    <property type="component" value="Unassembled WGS sequence"/>
</dbReference>
<keyword evidence="2" id="KW-0808">Transferase</keyword>
<dbReference type="Gene3D" id="3.40.630.30">
    <property type="match status" value="1"/>
</dbReference>
<dbReference type="PROSITE" id="PS51186">
    <property type="entry name" value="GNAT"/>
    <property type="match status" value="1"/>
</dbReference>
<dbReference type="RefSeq" id="WP_244535683.1">
    <property type="nucleotide sequence ID" value="NZ_FOJW01000004.1"/>
</dbReference>
<dbReference type="AlphaFoldDB" id="A0A1I0X2T7"/>
<dbReference type="PANTHER" id="PTHR43792:SF1">
    <property type="entry name" value="N-ACETYLTRANSFERASE DOMAIN-CONTAINING PROTEIN"/>
    <property type="match status" value="1"/>
</dbReference>
<dbReference type="SUPFAM" id="SSF55729">
    <property type="entry name" value="Acyl-CoA N-acyltransferases (Nat)"/>
    <property type="match status" value="1"/>
</dbReference>
<dbReference type="InterPro" id="IPR000182">
    <property type="entry name" value="GNAT_dom"/>
</dbReference>
<dbReference type="PANTHER" id="PTHR43792">
    <property type="entry name" value="GNAT FAMILY, PUTATIVE (AFU_ORTHOLOGUE AFUA_3G00765)-RELATED-RELATED"/>
    <property type="match status" value="1"/>
</dbReference>
<protein>
    <submittedName>
        <fullName evidence="2">Protein N-acetyltransferase, RimJ/RimL family</fullName>
    </submittedName>
</protein>
<gene>
    <name evidence="2" type="ORF">SAMN04488072_10482</name>
</gene>
<name>A0A1I0X2T7_9BACI</name>
<sequence>MIRSTERLLFRSYQDDDFSFLMSLLADREVVRFIGDGQTKNRSEAEKFLHWIYNTYEYGSNMGLRLLIDKKDRIPIGHAGLVPQTIDGKEEIEIGYWIARKYWGQGYAAEAALGLRNYGIQQLDIQRLIALIQSGNTVSELVAKKIGMHFDRRITLSGKAVNVYAT</sequence>
<evidence type="ECO:0000313" key="2">
    <source>
        <dbReference type="EMBL" id="SFA94730.1"/>
    </source>
</evidence>